<dbReference type="InterPro" id="IPR053022">
    <property type="entry name" value="Chloroplast_translocon_comp"/>
</dbReference>
<organism evidence="1 2">
    <name type="scientific">Parasponia andersonii</name>
    <name type="common">Sponia andersonii</name>
    <dbReference type="NCBI Taxonomy" id="3476"/>
    <lineage>
        <taxon>Eukaryota</taxon>
        <taxon>Viridiplantae</taxon>
        <taxon>Streptophyta</taxon>
        <taxon>Embryophyta</taxon>
        <taxon>Tracheophyta</taxon>
        <taxon>Spermatophyta</taxon>
        <taxon>Magnoliopsida</taxon>
        <taxon>eudicotyledons</taxon>
        <taxon>Gunneridae</taxon>
        <taxon>Pentapetalae</taxon>
        <taxon>rosids</taxon>
        <taxon>fabids</taxon>
        <taxon>Rosales</taxon>
        <taxon>Cannabaceae</taxon>
        <taxon>Parasponia</taxon>
    </lineage>
</organism>
<keyword evidence="2" id="KW-1185">Reference proteome</keyword>
<dbReference type="Proteomes" id="UP000237105">
    <property type="component" value="Unassembled WGS sequence"/>
</dbReference>
<dbReference type="PANTHER" id="PTHR34457:SF3">
    <property type="entry name" value="PROTEIN TIC236, CHLOROPLASTIC"/>
    <property type="match status" value="1"/>
</dbReference>
<dbReference type="PANTHER" id="PTHR34457">
    <property type="entry name" value="EMBRYO DEFECTIVE 2410"/>
    <property type="match status" value="1"/>
</dbReference>
<comment type="caution">
    <text evidence="1">The sequence shown here is derived from an EMBL/GenBank/DDBJ whole genome shotgun (WGS) entry which is preliminary data.</text>
</comment>
<name>A0A2P5BWA5_PARAD</name>
<accession>A0A2P5BWA5</accession>
<reference evidence="2" key="1">
    <citation type="submission" date="2016-06" db="EMBL/GenBank/DDBJ databases">
        <title>Parallel loss of symbiosis genes in relatives of nitrogen-fixing non-legume Parasponia.</title>
        <authorList>
            <person name="Van Velzen R."/>
            <person name="Holmer R."/>
            <person name="Bu F."/>
            <person name="Rutten L."/>
            <person name="Van Zeijl A."/>
            <person name="Liu W."/>
            <person name="Santuari L."/>
            <person name="Cao Q."/>
            <person name="Sharma T."/>
            <person name="Shen D."/>
            <person name="Roswanjaya Y."/>
            <person name="Wardhani T."/>
            <person name="Kalhor M.S."/>
            <person name="Jansen J."/>
            <person name="Van den Hoogen J."/>
            <person name="Gungor B."/>
            <person name="Hartog M."/>
            <person name="Hontelez J."/>
            <person name="Verver J."/>
            <person name="Yang W.-C."/>
            <person name="Schijlen E."/>
            <person name="Repin R."/>
            <person name="Schilthuizen M."/>
            <person name="Schranz E."/>
            <person name="Heidstra R."/>
            <person name="Miyata K."/>
            <person name="Fedorova E."/>
            <person name="Kohlen W."/>
            <person name="Bisseling T."/>
            <person name="Smit S."/>
            <person name="Geurts R."/>
        </authorList>
    </citation>
    <scope>NUCLEOTIDE SEQUENCE [LARGE SCALE GENOMIC DNA]</scope>
    <source>
        <strain evidence="2">cv. WU1-14</strain>
    </source>
</reference>
<dbReference type="AlphaFoldDB" id="A0A2P5BWA5"/>
<gene>
    <name evidence="1" type="ORF">PanWU01x14_204540</name>
</gene>
<evidence type="ECO:0008006" key="3">
    <source>
        <dbReference type="Google" id="ProtNLM"/>
    </source>
</evidence>
<proteinExistence type="predicted"/>
<dbReference type="EMBL" id="JXTB01000211">
    <property type="protein sequence ID" value="PON53074.1"/>
    <property type="molecule type" value="Genomic_DNA"/>
</dbReference>
<evidence type="ECO:0000313" key="2">
    <source>
        <dbReference type="Proteomes" id="UP000237105"/>
    </source>
</evidence>
<protein>
    <recommendedName>
        <fullName evidence="3">Embryo defective</fullName>
    </recommendedName>
</protein>
<evidence type="ECO:0000313" key="1">
    <source>
        <dbReference type="EMBL" id="PON53074.1"/>
    </source>
</evidence>
<dbReference type="OrthoDB" id="1386367at2759"/>
<sequence length="842" mass="93926">MSLRLHCPFLGVPLHGSSSNGRKVGDFIYLDGGQFSKRRCRRSRCVCAKQNHWVTQVIRFSHFCGQNVELLKTTLGSRYGMKVKCVEERLTRSKALVSSLSPLWKEGLLFVRCSVFVAVISGVCLLVWYGQAKAKGFVEAKLLPSVCSSLSEYIQRDIDFGKVRSISPLSITLESCSVGPQNEEFSCGEVPKLKIRLCPFASLRRGKIVVDAVLSHPNVLVVQKKDYSWLGIPSSGDGLQRHLSTEEGIDYRTKTRRIAREEAAACWARERDEAAKNAAEMGYIVPDKGTSQFRGDDLNESDSQLVKFTSLDSFLCMDEKMHLRDHHCLDTGVDYNMKHADLEKSFGVKVPGSGLKFWSKVIQGPKRHNFKKKANGGDISASSITAKRRILRRSAIVAAAYFQGLSPGKSHELSESSGGYDVTNLDTLLVKNEVDTIGGTSITNVAETNANCCMESEDLGGDVVNVSTSDEILDNQRSLASPNSTSINLDTLLSTNHPVLVWPLSLKSSLPTFSRKLKELLSPYFSGPIQKLTSGMGPRVEDIVAELVDGADTPQGEGIEKMHPVTLDSVHFKGGTLMLLAYGDKEPREMDNVNGHVKFQNQYGRVHVQLSGNCKMWRSDLLSEDGGWLSADVFVDIVEQKWHANLKIVNLFAPLFERILEIPIEWSKGRATGEVHICMSSGETFPNLHGQLDVTGLAFQIFDAPSGFSTLATIQQCLDGFTPPQRQEHRPVLQELPQVNQEKPANIPPAVQPPIQHQEPRNFDGDSSDEEVERLAKGHNFWPYQCGQPRYQPKHYRNHTKDYKMKIDLPYFGGHLHIEDFWIGYSKQELLRYYASSSREVS</sequence>
<dbReference type="STRING" id="3476.A0A2P5BWA5"/>